<gene>
    <name evidence="6" type="ORF">AHIS1636_10070</name>
</gene>
<name>A0ABQ5MRI2_9MICC</name>
<dbReference type="InterPro" id="IPR036271">
    <property type="entry name" value="Tet_transcr_reg_TetR-rel_C_sf"/>
</dbReference>
<sequence length="212" mass="24024">MILEAGVEYVERFGVRQLTMRRLGKELGVEAMSLYRYVHSREDLLDGIVESVVDELYSDPEVTVEPVHGWQDYLLRLAHGSRRLAQTRPQVFPLVATRPTEAPWVRPPLRSLRWVESFLAALTGSGFSERAAVDAYRAFSSFLLGHLLLEVSAMGADVGPAEEAELRPPRPADLSGYPLLREFQSLLSEDRAEQEFEEALEQLLERLETLRS</sequence>
<dbReference type="SUPFAM" id="SSF48498">
    <property type="entry name" value="Tetracyclin repressor-like, C-terminal domain"/>
    <property type="match status" value="1"/>
</dbReference>
<feature type="domain" description="HTH tetR-type" evidence="5">
    <location>
        <begin position="1"/>
        <end position="56"/>
    </location>
</feature>
<protein>
    <recommendedName>
        <fullName evidence="5">HTH tetR-type domain-containing protein</fullName>
    </recommendedName>
</protein>
<evidence type="ECO:0000256" key="2">
    <source>
        <dbReference type="ARBA" id="ARBA00023125"/>
    </source>
</evidence>
<evidence type="ECO:0000256" key="1">
    <source>
        <dbReference type="ARBA" id="ARBA00023015"/>
    </source>
</evidence>
<accession>A0ABQ5MRI2</accession>
<dbReference type="SUPFAM" id="SSF46689">
    <property type="entry name" value="Homeodomain-like"/>
    <property type="match status" value="1"/>
</dbReference>
<proteinExistence type="predicted"/>
<keyword evidence="2 4" id="KW-0238">DNA-binding</keyword>
<dbReference type="PROSITE" id="PS50977">
    <property type="entry name" value="HTH_TETR_2"/>
    <property type="match status" value="1"/>
</dbReference>
<dbReference type="EMBL" id="BRVS01000004">
    <property type="protein sequence ID" value="GLB66568.1"/>
    <property type="molecule type" value="Genomic_DNA"/>
</dbReference>
<keyword evidence="3" id="KW-0804">Transcription</keyword>
<evidence type="ECO:0000256" key="4">
    <source>
        <dbReference type="PROSITE-ProRule" id="PRU00335"/>
    </source>
</evidence>
<comment type="caution">
    <text evidence="6">The sequence shown here is derived from an EMBL/GenBank/DDBJ whole genome shotgun (WGS) entry which is preliminary data.</text>
</comment>
<keyword evidence="7" id="KW-1185">Reference proteome</keyword>
<evidence type="ECO:0000256" key="3">
    <source>
        <dbReference type="ARBA" id="ARBA00023163"/>
    </source>
</evidence>
<organism evidence="6 7">
    <name type="scientific">Arthrobacter mangrovi</name>
    <dbReference type="NCBI Taxonomy" id="2966350"/>
    <lineage>
        <taxon>Bacteria</taxon>
        <taxon>Bacillati</taxon>
        <taxon>Actinomycetota</taxon>
        <taxon>Actinomycetes</taxon>
        <taxon>Micrococcales</taxon>
        <taxon>Micrococcaceae</taxon>
        <taxon>Arthrobacter</taxon>
    </lineage>
</organism>
<feature type="DNA-binding region" description="H-T-H motif" evidence="4">
    <location>
        <begin position="19"/>
        <end position="38"/>
    </location>
</feature>
<dbReference type="InterPro" id="IPR004111">
    <property type="entry name" value="Repressor_TetR_C"/>
</dbReference>
<dbReference type="Gene3D" id="1.10.10.60">
    <property type="entry name" value="Homeodomain-like"/>
    <property type="match status" value="1"/>
</dbReference>
<dbReference type="Gene3D" id="1.10.357.10">
    <property type="entry name" value="Tetracycline Repressor, domain 2"/>
    <property type="match status" value="1"/>
</dbReference>
<dbReference type="InterPro" id="IPR009057">
    <property type="entry name" value="Homeodomain-like_sf"/>
</dbReference>
<dbReference type="InterPro" id="IPR001647">
    <property type="entry name" value="HTH_TetR"/>
</dbReference>
<dbReference type="Proteomes" id="UP001209654">
    <property type="component" value="Unassembled WGS sequence"/>
</dbReference>
<keyword evidence="1" id="KW-0805">Transcription regulation</keyword>
<reference evidence="6 7" key="1">
    <citation type="journal article" date="2023" name="Int. J. Syst. Evol. Microbiol.">
        <title>Arthrobacter mangrovi sp. nov., an actinobacterium isolated from the rhizosphere of a mangrove.</title>
        <authorList>
            <person name="Hamada M."/>
            <person name="Saitou S."/>
            <person name="Enomoto N."/>
            <person name="Nanri K."/>
            <person name="Hidaka K."/>
            <person name="Miura T."/>
            <person name="Tamura T."/>
        </authorList>
    </citation>
    <scope>NUCLEOTIDE SEQUENCE [LARGE SCALE GENOMIC DNA]</scope>
    <source>
        <strain evidence="6 7">NBRC 112813</strain>
    </source>
</reference>
<dbReference type="RefSeq" id="WP_264794716.1">
    <property type="nucleotide sequence ID" value="NZ_BRVS01000004.1"/>
</dbReference>
<evidence type="ECO:0000313" key="6">
    <source>
        <dbReference type="EMBL" id="GLB66568.1"/>
    </source>
</evidence>
<dbReference type="Pfam" id="PF00440">
    <property type="entry name" value="TetR_N"/>
    <property type="match status" value="1"/>
</dbReference>
<dbReference type="Pfam" id="PF02909">
    <property type="entry name" value="TetR_C_1"/>
    <property type="match status" value="1"/>
</dbReference>
<evidence type="ECO:0000259" key="5">
    <source>
        <dbReference type="PROSITE" id="PS50977"/>
    </source>
</evidence>
<evidence type="ECO:0000313" key="7">
    <source>
        <dbReference type="Proteomes" id="UP001209654"/>
    </source>
</evidence>